<comment type="similarity">
    <text evidence="4">Belongs to the CDIP1/LITAF family.</text>
</comment>
<name>A0A147BS25_IXORI</name>
<evidence type="ECO:0000256" key="3">
    <source>
        <dbReference type="ARBA" id="ARBA00004630"/>
    </source>
</evidence>
<organism evidence="9">
    <name type="scientific">Ixodes ricinus</name>
    <name type="common">Common tick</name>
    <name type="synonym">Acarus ricinus</name>
    <dbReference type="NCBI Taxonomy" id="34613"/>
    <lineage>
        <taxon>Eukaryota</taxon>
        <taxon>Metazoa</taxon>
        <taxon>Ecdysozoa</taxon>
        <taxon>Arthropoda</taxon>
        <taxon>Chelicerata</taxon>
        <taxon>Arachnida</taxon>
        <taxon>Acari</taxon>
        <taxon>Parasitiformes</taxon>
        <taxon>Ixodida</taxon>
        <taxon>Ixodoidea</taxon>
        <taxon>Ixodidae</taxon>
        <taxon>Ixodinae</taxon>
        <taxon>Ixodes</taxon>
    </lineage>
</organism>
<dbReference type="PANTHER" id="PTHR23292">
    <property type="entry name" value="LIPOPOLYSACCHARIDE-INDUCED TUMOR NECROSIS FACTOR-ALPHA FACTOR"/>
    <property type="match status" value="1"/>
</dbReference>
<dbReference type="Pfam" id="PF10601">
    <property type="entry name" value="zf-LITAF-like"/>
    <property type="match status" value="1"/>
</dbReference>
<dbReference type="AlphaFoldDB" id="A0A147BS25"/>
<dbReference type="EMBL" id="GEGO01001830">
    <property type="protein sequence ID" value="JAR93574.1"/>
    <property type="molecule type" value="Transcribed_RNA"/>
</dbReference>
<dbReference type="GO" id="GO:0031902">
    <property type="term" value="C:late endosome membrane"/>
    <property type="evidence" value="ECO:0007669"/>
    <property type="project" value="UniProtKB-SubCell"/>
</dbReference>
<sequence length="93" mass="10211">MANYPAPSSTVIVDRQQPALDAGPMRMRCQHCGALVMTETKKECGVCTSVMIGVCCCLLCLPGFLVPLEVDTGKNRSHTCRNCRLHLEYRPAL</sequence>
<evidence type="ECO:0000259" key="8">
    <source>
        <dbReference type="PROSITE" id="PS51837"/>
    </source>
</evidence>
<evidence type="ECO:0000256" key="1">
    <source>
        <dbReference type="ARBA" id="ARBA00004414"/>
    </source>
</evidence>
<protein>
    <submittedName>
        <fullName evidence="9">Putative membrane-associated motif in lps-induced tumor necrosis factor alpha factor</fullName>
    </submittedName>
</protein>
<keyword evidence="7" id="KW-0472">Membrane</keyword>
<comment type="subcellular location">
    <subcellularLocation>
        <location evidence="2">Endosome membrane</location>
        <topology evidence="2">Peripheral membrane protein</topology>
    </subcellularLocation>
    <subcellularLocation>
        <location evidence="1">Late endosome membrane</location>
    </subcellularLocation>
    <subcellularLocation>
        <location evidence="3">Lysosome membrane</location>
        <topology evidence="3">Peripheral membrane protein</topology>
        <orientation evidence="3">Cytoplasmic side</orientation>
    </subcellularLocation>
</comment>
<evidence type="ECO:0000256" key="5">
    <source>
        <dbReference type="ARBA" id="ARBA00022723"/>
    </source>
</evidence>
<dbReference type="GO" id="GO:0008270">
    <property type="term" value="F:zinc ion binding"/>
    <property type="evidence" value="ECO:0007669"/>
    <property type="project" value="TreeGrafter"/>
</dbReference>
<dbReference type="PANTHER" id="PTHR23292:SF6">
    <property type="entry name" value="FI16602P1-RELATED"/>
    <property type="match status" value="1"/>
</dbReference>
<evidence type="ECO:0000256" key="7">
    <source>
        <dbReference type="ARBA" id="ARBA00023136"/>
    </source>
</evidence>
<reference evidence="9" key="1">
    <citation type="journal article" date="2018" name="PLoS Negl. Trop. Dis.">
        <title>Sialome diversity of ticks revealed by RNAseq of single tick salivary glands.</title>
        <authorList>
            <person name="Perner J."/>
            <person name="Kropackova S."/>
            <person name="Kopacek P."/>
            <person name="Ribeiro J.M."/>
        </authorList>
    </citation>
    <scope>NUCLEOTIDE SEQUENCE</scope>
    <source>
        <strain evidence="9">Siblings of single egg batch collected in Ceske Budejovice</strain>
        <tissue evidence="9">Salivary glands</tissue>
    </source>
</reference>
<proteinExistence type="inferred from homology"/>
<evidence type="ECO:0000313" key="9">
    <source>
        <dbReference type="EMBL" id="JAR93574.1"/>
    </source>
</evidence>
<dbReference type="SMART" id="SM00714">
    <property type="entry name" value="LITAF"/>
    <property type="match status" value="1"/>
</dbReference>
<evidence type="ECO:0000256" key="2">
    <source>
        <dbReference type="ARBA" id="ARBA00004481"/>
    </source>
</evidence>
<feature type="domain" description="LITAF" evidence="8">
    <location>
        <begin position="8"/>
        <end position="92"/>
    </location>
</feature>
<evidence type="ECO:0000256" key="4">
    <source>
        <dbReference type="ARBA" id="ARBA00005975"/>
    </source>
</evidence>
<evidence type="ECO:0000256" key="6">
    <source>
        <dbReference type="ARBA" id="ARBA00022833"/>
    </source>
</evidence>
<dbReference type="InterPro" id="IPR006629">
    <property type="entry name" value="LITAF"/>
</dbReference>
<dbReference type="InterPro" id="IPR037519">
    <property type="entry name" value="LITAF_fam"/>
</dbReference>
<accession>A0A147BS25</accession>
<dbReference type="PROSITE" id="PS51837">
    <property type="entry name" value="LITAF"/>
    <property type="match status" value="1"/>
</dbReference>
<keyword evidence="5" id="KW-0479">Metal-binding</keyword>
<dbReference type="GO" id="GO:0005765">
    <property type="term" value="C:lysosomal membrane"/>
    <property type="evidence" value="ECO:0007669"/>
    <property type="project" value="UniProtKB-SubCell"/>
</dbReference>
<keyword evidence="6" id="KW-0862">Zinc</keyword>